<sequence>MREIAILGATGSIGTQALDVIARHAGDFRVTALTAHSNANELFAFVRRFRPRFAGLVREAPIPEDLRFCEWFFGEDANEHVLRAAKPHDALCAVVGIAGLPAVMAALEVCGRVLLANKEALVTGGALVMEEAARRGVPILPVDSEHSAIFQCLQGGQEPRRLILTASGGALRTWSREAIQRATVQDVLRHPTWRMGGKITVDCATMMNKGLEVIEAHYLFGMPEEAISVLVHPQSVVHSLVEFVDGSLLAQLGVADMRVPISYALGYPRRMESGAAPLDLLSCGPLTFEAPDEERFPCLRLAREALRAGPYAMIAMNGANEAAVAAFLENRISFGAIANIVEQILDSTPPERISCVEDVYRMDKGARSRANVKIGRME</sequence>
<comment type="pathway">
    <text evidence="1 9">Isoprenoid biosynthesis; isopentenyl diphosphate biosynthesis via DXP pathway; isopentenyl diphosphate from 1-deoxy-D-xylulose 5-phosphate: step 1/6.</text>
</comment>
<reference evidence="13" key="2">
    <citation type="journal article" date="2021" name="PeerJ">
        <title>Extensive microbial diversity within the chicken gut microbiome revealed by metagenomics and culture.</title>
        <authorList>
            <person name="Gilroy R."/>
            <person name="Ravi A."/>
            <person name="Getino M."/>
            <person name="Pursley I."/>
            <person name="Horton D.L."/>
            <person name="Alikhan N.F."/>
            <person name="Baker D."/>
            <person name="Gharbi K."/>
            <person name="Hall N."/>
            <person name="Watson M."/>
            <person name="Adriaenssens E.M."/>
            <person name="Foster-Nyarko E."/>
            <person name="Jarju S."/>
            <person name="Secka A."/>
            <person name="Antonio M."/>
            <person name="Oren A."/>
            <person name="Chaudhuri R.R."/>
            <person name="La Ragione R."/>
            <person name="Hildebrand F."/>
            <person name="Pallen M.J."/>
        </authorList>
    </citation>
    <scope>NUCLEOTIDE SEQUENCE</scope>
    <source>
        <strain evidence="13">13766</strain>
    </source>
</reference>
<dbReference type="FunFam" id="3.40.50.720:FF:000045">
    <property type="entry name" value="1-deoxy-D-xylulose 5-phosphate reductoisomerase"/>
    <property type="match status" value="1"/>
</dbReference>
<evidence type="ECO:0000256" key="1">
    <source>
        <dbReference type="ARBA" id="ARBA00005094"/>
    </source>
</evidence>
<proteinExistence type="inferred from homology"/>
<dbReference type="Pfam" id="PF13288">
    <property type="entry name" value="DXPR_C"/>
    <property type="match status" value="1"/>
</dbReference>
<dbReference type="GO" id="GO:0070402">
    <property type="term" value="F:NADPH binding"/>
    <property type="evidence" value="ECO:0007669"/>
    <property type="project" value="InterPro"/>
</dbReference>
<feature type="binding site" evidence="9">
    <location>
        <position position="143"/>
    </location>
    <ligand>
        <name>Mn(2+)</name>
        <dbReference type="ChEBI" id="CHEBI:29035"/>
    </ligand>
</feature>
<dbReference type="GO" id="GO:0030145">
    <property type="term" value="F:manganese ion binding"/>
    <property type="evidence" value="ECO:0007669"/>
    <property type="project" value="TreeGrafter"/>
</dbReference>
<feature type="binding site" evidence="9">
    <location>
        <position position="212"/>
    </location>
    <ligand>
        <name>1-deoxy-D-xylulose 5-phosphate</name>
        <dbReference type="ChEBI" id="CHEBI:57792"/>
    </ligand>
</feature>
<feature type="binding site" evidence="9">
    <location>
        <position position="145"/>
    </location>
    <ligand>
        <name>1-deoxy-D-xylulose 5-phosphate</name>
        <dbReference type="ChEBI" id="CHEBI:57792"/>
    </ligand>
</feature>
<protein>
    <recommendedName>
        <fullName evidence="9">1-deoxy-D-xylulose 5-phosphate reductoisomerase</fullName>
        <shortName evidence="9">DXP reductoisomerase</shortName>
        <ecNumber evidence="9">1.1.1.267</ecNumber>
    </recommendedName>
    <alternativeName>
        <fullName evidence="9">1-deoxyxylulose-5-phosphate reductoisomerase</fullName>
    </alternativeName>
    <alternativeName>
        <fullName evidence="9">2-C-methyl-D-erythritol 4-phosphate synthase</fullName>
    </alternativeName>
</protein>
<feature type="domain" description="1-deoxy-D-xylulose 5-phosphate reductoisomerase C-terminal" evidence="11">
    <location>
        <begin position="139"/>
        <end position="220"/>
    </location>
</feature>
<dbReference type="PANTHER" id="PTHR30525">
    <property type="entry name" value="1-DEOXY-D-XYLULOSE 5-PHOSPHATE REDUCTOISOMERASE"/>
    <property type="match status" value="1"/>
</dbReference>
<evidence type="ECO:0000259" key="11">
    <source>
        <dbReference type="Pfam" id="PF08436"/>
    </source>
</evidence>
<evidence type="ECO:0000256" key="9">
    <source>
        <dbReference type="HAMAP-Rule" id="MF_00183"/>
    </source>
</evidence>
<dbReference type="InterPro" id="IPR036291">
    <property type="entry name" value="NAD(P)-bd_dom_sf"/>
</dbReference>
<feature type="binding site" evidence="9">
    <location>
        <position position="119"/>
    </location>
    <ligand>
        <name>NADPH</name>
        <dbReference type="ChEBI" id="CHEBI:57783"/>
    </ligand>
</feature>
<dbReference type="PIRSF" id="PIRSF006205">
    <property type="entry name" value="Dxp_reductismrs"/>
    <property type="match status" value="1"/>
</dbReference>
<keyword evidence="5 9" id="KW-0560">Oxidoreductase</keyword>
<dbReference type="InterPro" id="IPR026877">
    <property type="entry name" value="DXPR_C"/>
</dbReference>
<dbReference type="EMBL" id="DVJN01000189">
    <property type="protein sequence ID" value="HIS93272.1"/>
    <property type="molecule type" value="Genomic_DNA"/>
</dbReference>
<dbReference type="InterPro" id="IPR003821">
    <property type="entry name" value="DXP_reductoisomerase"/>
</dbReference>
<dbReference type="PANTHER" id="PTHR30525:SF0">
    <property type="entry name" value="1-DEOXY-D-XYLULOSE 5-PHOSPHATE REDUCTOISOMERASE, CHLOROPLASTIC"/>
    <property type="match status" value="1"/>
</dbReference>
<reference evidence="13" key="1">
    <citation type="submission" date="2020-10" db="EMBL/GenBank/DDBJ databases">
        <authorList>
            <person name="Gilroy R."/>
        </authorList>
    </citation>
    <scope>NUCLEOTIDE SEQUENCE</scope>
    <source>
        <strain evidence="13">13766</strain>
    </source>
</reference>
<feature type="binding site" evidence="9">
    <location>
        <position position="190"/>
    </location>
    <ligand>
        <name>1-deoxy-D-xylulose 5-phosphate</name>
        <dbReference type="ChEBI" id="CHEBI:57792"/>
    </ligand>
</feature>
<dbReference type="Gene3D" id="3.40.50.720">
    <property type="entry name" value="NAD(P)-binding Rossmann-like Domain"/>
    <property type="match status" value="1"/>
</dbReference>
<dbReference type="InterPro" id="IPR013644">
    <property type="entry name" value="DXP_reductoisomerase_C"/>
</dbReference>
<evidence type="ECO:0000256" key="4">
    <source>
        <dbReference type="ARBA" id="ARBA00022857"/>
    </source>
</evidence>
<dbReference type="EC" id="1.1.1.267" evidence="9"/>
<dbReference type="AlphaFoldDB" id="A0A9D1G1I7"/>
<keyword evidence="6 9" id="KW-0464">Manganese</keyword>
<dbReference type="Gene3D" id="1.10.1740.10">
    <property type="match status" value="1"/>
</dbReference>
<keyword evidence="4 9" id="KW-0521">NADP</keyword>
<feature type="binding site" evidence="9">
    <location>
        <position position="117"/>
    </location>
    <ligand>
        <name>NADPH</name>
        <dbReference type="ChEBI" id="CHEBI:57783"/>
    </ligand>
</feature>
<dbReference type="HAMAP" id="MF_00183">
    <property type="entry name" value="DXP_reductoisom"/>
    <property type="match status" value="1"/>
</dbReference>
<evidence type="ECO:0000256" key="8">
    <source>
        <dbReference type="ARBA" id="ARBA00048543"/>
    </source>
</evidence>
<dbReference type="InterPro" id="IPR036169">
    <property type="entry name" value="DXPR_C_sf"/>
</dbReference>
<dbReference type="GO" id="GO:0051484">
    <property type="term" value="P:isopentenyl diphosphate biosynthetic process, methylerythritol 4-phosphate pathway involved in terpenoid biosynthetic process"/>
    <property type="evidence" value="ECO:0007669"/>
    <property type="project" value="TreeGrafter"/>
</dbReference>
<feature type="binding site" evidence="9">
    <location>
        <position position="11"/>
    </location>
    <ligand>
        <name>NADPH</name>
        <dbReference type="ChEBI" id="CHEBI:57783"/>
    </ligand>
</feature>
<feature type="binding site" evidence="9">
    <location>
        <position position="144"/>
    </location>
    <ligand>
        <name>1-deoxy-D-xylulose 5-phosphate</name>
        <dbReference type="ChEBI" id="CHEBI:57792"/>
    </ligand>
</feature>
<evidence type="ECO:0000256" key="2">
    <source>
        <dbReference type="ARBA" id="ARBA00006825"/>
    </source>
</evidence>
<keyword evidence="3 9" id="KW-0479">Metal-binding</keyword>
<comment type="caution">
    <text evidence="13">The sequence shown here is derived from an EMBL/GenBank/DDBJ whole genome shotgun (WGS) entry which is preliminary data.</text>
</comment>
<feature type="binding site" evidence="9">
    <location>
        <position position="209"/>
    </location>
    <ligand>
        <name>1-deoxy-D-xylulose 5-phosphate</name>
        <dbReference type="ChEBI" id="CHEBI:57792"/>
    </ligand>
</feature>
<evidence type="ECO:0000256" key="5">
    <source>
        <dbReference type="ARBA" id="ARBA00023002"/>
    </source>
</evidence>
<dbReference type="NCBIfam" id="TIGR00243">
    <property type="entry name" value="Dxr"/>
    <property type="match status" value="1"/>
</dbReference>
<gene>
    <name evidence="9" type="primary">dxr</name>
    <name evidence="13" type="ORF">IAA84_09680</name>
</gene>
<comment type="function">
    <text evidence="9">Catalyzes the NADPH-dependent rearrangement and reduction of 1-deoxy-D-xylulose-5-phosphate (DXP) to 2-C-methyl-D-erythritol 4-phosphate (MEP).</text>
</comment>
<keyword evidence="9" id="KW-0460">Magnesium</keyword>
<evidence type="ECO:0000313" key="13">
    <source>
        <dbReference type="EMBL" id="HIS93272.1"/>
    </source>
</evidence>
<feature type="binding site" evidence="9">
    <location>
        <position position="208"/>
    </location>
    <ligand>
        <name>1-deoxy-D-xylulose 5-phosphate</name>
        <dbReference type="ChEBI" id="CHEBI:57792"/>
    </ligand>
</feature>
<feature type="binding site" evidence="9">
    <location>
        <position position="167"/>
    </location>
    <ligand>
        <name>1-deoxy-D-xylulose 5-phosphate</name>
        <dbReference type="ChEBI" id="CHEBI:57792"/>
    </ligand>
</feature>
<keyword evidence="7 9" id="KW-0414">Isoprene biosynthesis</keyword>
<comment type="catalytic activity">
    <reaction evidence="8">
        <text>2-C-methyl-D-erythritol 4-phosphate + NADP(+) = 1-deoxy-D-xylulose 5-phosphate + NADPH + H(+)</text>
        <dbReference type="Rhea" id="RHEA:13717"/>
        <dbReference type="ChEBI" id="CHEBI:15378"/>
        <dbReference type="ChEBI" id="CHEBI:57783"/>
        <dbReference type="ChEBI" id="CHEBI:57792"/>
        <dbReference type="ChEBI" id="CHEBI:58262"/>
        <dbReference type="ChEBI" id="CHEBI:58349"/>
        <dbReference type="EC" id="1.1.1.267"/>
    </reaction>
    <physiologicalReaction direction="right-to-left" evidence="8">
        <dbReference type="Rhea" id="RHEA:13719"/>
    </physiologicalReaction>
</comment>
<comment type="similarity">
    <text evidence="2 9">Belongs to the DXR family.</text>
</comment>
<dbReference type="SUPFAM" id="SSF51735">
    <property type="entry name" value="NAD(P)-binding Rossmann-fold domains"/>
    <property type="match status" value="1"/>
</dbReference>
<dbReference type="Pfam" id="PF02670">
    <property type="entry name" value="DXP_reductoisom"/>
    <property type="match status" value="1"/>
</dbReference>
<dbReference type="SUPFAM" id="SSF55347">
    <property type="entry name" value="Glyceraldehyde-3-phosphate dehydrogenase-like, C-terminal domain"/>
    <property type="match status" value="1"/>
</dbReference>
<feature type="binding site" evidence="9">
    <location>
        <position position="12"/>
    </location>
    <ligand>
        <name>NADPH</name>
        <dbReference type="ChEBI" id="CHEBI:57783"/>
    </ligand>
</feature>
<feature type="domain" description="DXP reductoisomerase C-terminal" evidence="12">
    <location>
        <begin position="252"/>
        <end position="368"/>
    </location>
</feature>
<feature type="binding site" evidence="9">
    <location>
        <position position="212"/>
    </location>
    <ligand>
        <name>Mn(2+)</name>
        <dbReference type="ChEBI" id="CHEBI:29035"/>
    </ligand>
</feature>
<dbReference type="Proteomes" id="UP000824140">
    <property type="component" value="Unassembled WGS sequence"/>
</dbReference>
<feature type="domain" description="1-deoxy-D-xylulose 5-phosphate reductoisomerase N-terminal" evidence="10">
    <location>
        <begin position="4"/>
        <end position="125"/>
    </location>
</feature>
<dbReference type="SUPFAM" id="SSF69055">
    <property type="entry name" value="1-deoxy-D-xylulose-5-phosphate reductoisomerase, C-terminal domain"/>
    <property type="match status" value="1"/>
</dbReference>
<comment type="cofactor">
    <cofactor evidence="9">
        <name>Mg(2+)</name>
        <dbReference type="ChEBI" id="CHEBI:18420"/>
    </cofactor>
    <cofactor evidence="9">
        <name>Mn(2+)</name>
        <dbReference type="ChEBI" id="CHEBI:29035"/>
    </cofactor>
</comment>
<name>A0A9D1G1I7_9FIRM</name>
<feature type="binding site" evidence="9">
    <location>
        <position position="196"/>
    </location>
    <ligand>
        <name>NADPH</name>
        <dbReference type="ChEBI" id="CHEBI:57783"/>
    </ligand>
</feature>
<feature type="binding site" evidence="9">
    <location>
        <position position="118"/>
    </location>
    <ligand>
        <name>1-deoxy-D-xylulose 5-phosphate</name>
        <dbReference type="ChEBI" id="CHEBI:57792"/>
    </ligand>
</feature>
<feature type="binding site" evidence="9">
    <location>
        <position position="145"/>
    </location>
    <ligand>
        <name>Mn(2+)</name>
        <dbReference type="ChEBI" id="CHEBI:29035"/>
    </ligand>
</feature>
<comment type="caution">
    <text evidence="9">Lacks conserved residue(s) required for the propagation of feature annotation.</text>
</comment>
<evidence type="ECO:0000259" key="12">
    <source>
        <dbReference type="Pfam" id="PF13288"/>
    </source>
</evidence>
<evidence type="ECO:0000256" key="3">
    <source>
        <dbReference type="ARBA" id="ARBA00022723"/>
    </source>
</evidence>
<dbReference type="Pfam" id="PF08436">
    <property type="entry name" value="DXP_redisom_C"/>
    <property type="match status" value="1"/>
</dbReference>
<dbReference type="InterPro" id="IPR013512">
    <property type="entry name" value="DXP_reductoisomerase_N"/>
</dbReference>
<evidence type="ECO:0000313" key="14">
    <source>
        <dbReference type="Proteomes" id="UP000824140"/>
    </source>
</evidence>
<evidence type="ECO:0000256" key="6">
    <source>
        <dbReference type="ARBA" id="ARBA00023211"/>
    </source>
</evidence>
<feature type="binding site" evidence="9">
    <location>
        <position position="13"/>
    </location>
    <ligand>
        <name>NADPH</name>
        <dbReference type="ChEBI" id="CHEBI:57783"/>
    </ligand>
</feature>
<organism evidence="13 14">
    <name type="scientific">Candidatus Alectryocaccomicrobium excrementavium</name>
    <dbReference type="NCBI Taxonomy" id="2840668"/>
    <lineage>
        <taxon>Bacteria</taxon>
        <taxon>Bacillati</taxon>
        <taxon>Bacillota</taxon>
        <taxon>Clostridia</taxon>
        <taxon>Candidatus Alectryocaccomicrobium</taxon>
    </lineage>
</organism>
<dbReference type="GO" id="GO:0030604">
    <property type="term" value="F:1-deoxy-D-xylulose-5-phosphate reductoisomerase activity"/>
    <property type="evidence" value="ECO:0007669"/>
    <property type="project" value="UniProtKB-UniRule"/>
</dbReference>
<feature type="binding site" evidence="9">
    <location>
        <position position="10"/>
    </location>
    <ligand>
        <name>NADPH</name>
        <dbReference type="ChEBI" id="CHEBI:57783"/>
    </ligand>
</feature>
<feature type="binding site" evidence="9">
    <location>
        <position position="38"/>
    </location>
    <ligand>
        <name>NADPH</name>
        <dbReference type="ChEBI" id="CHEBI:57783"/>
    </ligand>
</feature>
<evidence type="ECO:0000256" key="7">
    <source>
        <dbReference type="ARBA" id="ARBA00023229"/>
    </source>
</evidence>
<accession>A0A9D1G1I7</accession>
<evidence type="ECO:0000259" key="10">
    <source>
        <dbReference type="Pfam" id="PF02670"/>
    </source>
</evidence>